<dbReference type="STRING" id="52586.A0A0B1P4D0"/>
<keyword evidence="6" id="KW-1185">Reference proteome</keyword>
<dbReference type="OMA" id="ERHTITD"/>
<dbReference type="PANTHER" id="PTHR13501">
    <property type="entry name" value="CHLOROPLAST 50S RIBOSOMAL PROTEIN L22-RELATED"/>
    <property type="match status" value="1"/>
</dbReference>
<evidence type="ECO:0000256" key="2">
    <source>
        <dbReference type="ARBA" id="ARBA00022980"/>
    </source>
</evidence>
<dbReference type="SUPFAM" id="SSF54843">
    <property type="entry name" value="Ribosomal protein L22"/>
    <property type="match status" value="1"/>
</dbReference>
<dbReference type="InterPro" id="IPR047867">
    <property type="entry name" value="Ribosomal_uL22_bac/org-type"/>
</dbReference>
<dbReference type="Pfam" id="PF00237">
    <property type="entry name" value="Ribosomal_L22"/>
    <property type="match status" value="2"/>
</dbReference>
<dbReference type="FunFam" id="3.90.470.10:FF:000017">
    <property type="entry name" value="54S ribosomal protein L22, mitochondrial"/>
    <property type="match status" value="1"/>
</dbReference>
<dbReference type="GO" id="GO:0015934">
    <property type="term" value="C:large ribosomal subunit"/>
    <property type="evidence" value="ECO:0007669"/>
    <property type="project" value="InterPro"/>
</dbReference>
<keyword evidence="3 4" id="KW-0687">Ribonucleoprotein</keyword>
<organism evidence="5 6">
    <name type="scientific">Uncinula necator</name>
    <name type="common">Grape powdery mildew</name>
    <dbReference type="NCBI Taxonomy" id="52586"/>
    <lineage>
        <taxon>Eukaryota</taxon>
        <taxon>Fungi</taxon>
        <taxon>Dikarya</taxon>
        <taxon>Ascomycota</taxon>
        <taxon>Pezizomycotina</taxon>
        <taxon>Leotiomycetes</taxon>
        <taxon>Erysiphales</taxon>
        <taxon>Erysiphaceae</taxon>
        <taxon>Erysiphe</taxon>
    </lineage>
</organism>
<dbReference type="InterPro" id="IPR036394">
    <property type="entry name" value="Ribosomal_uL22_sf"/>
</dbReference>
<evidence type="ECO:0000256" key="4">
    <source>
        <dbReference type="RuleBase" id="RU004005"/>
    </source>
</evidence>
<sequence length="321" mass="37211">MSIFITSQQVTRNALNVVTLSSPYLIVQRRSIWFFDRFKKRNSDNTGKNTIPNPLTEEFLTRKVSSPKLVRGGLAKSSILEDEEVVGPKPEKIGTQDDYGTTIRNPWSMAAVLDPSPHSRRRWERKMVIRDIRKRGRLTKAQQIRRTERESVCKSHDFKTSVKKLVHLANQIKGKTVDDAIIQMRFSKKKVAKDVKEHLEHAKNEAIVRRGMGMGILPGNEFKPLTITTNDKKRVRVIDPTTIYVDQAWCGKGLFDRTLDYRARGRVNIMRNPTTSMTIVLKEEATRIRIQRDRELKSAKKKTWVQLPNRPITAQRPYYSW</sequence>
<evidence type="ECO:0000313" key="6">
    <source>
        <dbReference type="Proteomes" id="UP000030854"/>
    </source>
</evidence>
<keyword evidence="2 4" id="KW-0689">Ribosomal protein</keyword>
<comment type="similarity">
    <text evidence="1 4">Belongs to the universal ribosomal protein uL22 family.</text>
</comment>
<proteinExistence type="inferred from homology"/>
<dbReference type="AlphaFoldDB" id="A0A0B1P4D0"/>
<comment type="caution">
    <text evidence="5">The sequence shown here is derived from an EMBL/GenBank/DDBJ whole genome shotgun (WGS) entry which is preliminary data.</text>
</comment>
<reference evidence="5 6" key="1">
    <citation type="journal article" date="2014" name="BMC Genomics">
        <title>Adaptive genomic structural variation in the grape powdery mildew pathogen, Erysiphe necator.</title>
        <authorList>
            <person name="Jones L."/>
            <person name="Riaz S."/>
            <person name="Morales-Cruz A."/>
            <person name="Amrine K.C."/>
            <person name="McGuire B."/>
            <person name="Gubler W.D."/>
            <person name="Walker M.A."/>
            <person name="Cantu D."/>
        </authorList>
    </citation>
    <scope>NUCLEOTIDE SEQUENCE [LARGE SCALE GENOMIC DNA]</scope>
    <source>
        <strain evidence="6">c</strain>
    </source>
</reference>
<evidence type="ECO:0000256" key="1">
    <source>
        <dbReference type="ARBA" id="ARBA00009451"/>
    </source>
</evidence>
<dbReference type="Gene3D" id="3.90.470.10">
    <property type="entry name" value="Ribosomal protein L22/L17"/>
    <property type="match status" value="1"/>
</dbReference>
<evidence type="ECO:0000313" key="5">
    <source>
        <dbReference type="EMBL" id="KHJ31529.1"/>
    </source>
</evidence>
<dbReference type="GO" id="GO:0003735">
    <property type="term" value="F:structural constituent of ribosome"/>
    <property type="evidence" value="ECO:0007669"/>
    <property type="project" value="InterPro"/>
</dbReference>
<protein>
    <submittedName>
        <fullName evidence="5">Putative mitochondrial large ribosomal subunit</fullName>
    </submittedName>
</protein>
<dbReference type="InterPro" id="IPR001063">
    <property type="entry name" value="Ribosomal_uL22"/>
</dbReference>
<accession>A0A0B1P4D0</accession>
<dbReference type="HOGENOM" id="CLU_057182_0_0_1"/>
<dbReference type="Proteomes" id="UP000030854">
    <property type="component" value="Unassembled WGS sequence"/>
</dbReference>
<evidence type="ECO:0000256" key="3">
    <source>
        <dbReference type="ARBA" id="ARBA00023274"/>
    </source>
</evidence>
<dbReference type="EMBL" id="JNVN01002823">
    <property type="protein sequence ID" value="KHJ31529.1"/>
    <property type="molecule type" value="Genomic_DNA"/>
</dbReference>
<name>A0A0B1P4D0_UNCNE</name>
<dbReference type="GO" id="GO:0006412">
    <property type="term" value="P:translation"/>
    <property type="evidence" value="ECO:0007669"/>
    <property type="project" value="InterPro"/>
</dbReference>
<dbReference type="CDD" id="cd00336">
    <property type="entry name" value="Ribosomal_L22"/>
    <property type="match status" value="1"/>
</dbReference>
<dbReference type="PANTHER" id="PTHR13501:SF10">
    <property type="entry name" value="LARGE RIBOSOMAL SUBUNIT PROTEIN UL22M"/>
    <property type="match status" value="1"/>
</dbReference>
<gene>
    <name evidence="5" type="ORF">EV44_g4916</name>
</gene>